<keyword evidence="3" id="KW-1185">Reference proteome</keyword>
<dbReference type="RefSeq" id="WP_016481885.1">
    <property type="nucleotide sequence ID" value="NC_021487.1"/>
</dbReference>
<dbReference type="KEGG" id="ccz:CCALI_00489"/>
<dbReference type="InParanoid" id="S0EX12"/>
<evidence type="ECO:0000256" key="1">
    <source>
        <dbReference type="SAM" id="Phobius"/>
    </source>
</evidence>
<proteinExistence type="predicted"/>
<dbReference type="Proteomes" id="UP000014227">
    <property type="component" value="Chromosome I"/>
</dbReference>
<evidence type="ECO:0000313" key="3">
    <source>
        <dbReference type="Proteomes" id="UP000014227"/>
    </source>
</evidence>
<name>S0EX12_CHTCT</name>
<organism evidence="2 3">
    <name type="scientific">Chthonomonas calidirosea (strain DSM 23976 / ICMP 18418 / T49)</name>
    <dbReference type="NCBI Taxonomy" id="1303518"/>
    <lineage>
        <taxon>Bacteria</taxon>
        <taxon>Bacillati</taxon>
        <taxon>Armatimonadota</taxon>
        <taxon>Chthonomonadia</taxon>
        <taxon>Chthonomonadales</taxon>
        <taxon>Chthonomonadaceae</taxon>
        <taxon>Chthonomonas</taxon>
    </lineage>
</organism>
<gene>
    <name evidence="2" type="ORF">CCALI_00489</name>
</gene>
<reference evidence="3" key="1">
    <citation type="submission" date="2013-03" db="EMBL/GenBank/DDBJ databases">
        <title>Genome sequence of Chthonomonas calidirosea, the first sequenced genome from the Armatimonadetes phylum (formally candidate division OP10).</title>
        <authorList>
            <person name="Lee K.C.Y."/>
            <person name="Morgan X.C."/>
            <person name="Dunfield P.F."/>
            <person name="Tamas I."/>
            <person name="Houghton K.M."/>
            <person name="Vyssotski M."/>
            <person name="Ryan J.L.J."/>
            <person name="Lagutin K."/>
            <person name="McDonald I.R."/>
            <person name="Stott M.B."/>
        </authorList>
    </citation>
    <scope>NUCLEOTIDE SEQUENCE [LARGE SCALE GENOMIC DNA]</scope>
    <source>
        <strain evidence="3">DSM 23976 / ICMP 18418 / T49</strain>
    </source>
</reference>
<dbReference type="STRING" id="454171.CP488_00665"/>
<feature type="transmembrane region" description="Helical" evidence="1">
    <location>
        <begin position="44"/>
        <end position="65"/>
    </location>
</feature>
<dbReference type="HOGENOM" id="CLU_2615617_0_0_0"/>
<keyword evidence="1" id="KW-0812">Transmembrane</keyword>
<keyword evidence="1" id="KW-1133">Transmembrane helix</keyword>
<dbReference type="AlphaFoldDB" id="S0EX12"/>
<protein>
    <submittedName>
        <fullName evidence="2">Uncharacterized protein</fullName>
    </submittedName>
</protein>
<accession>S0EX12</accession>
<dbReference type="EMBL" id="HF951689">
    <property type="protein sequence ID" value="CCW34323.1"/>
    <property type="molecule type" value="Genomic_DNA"/>
</dbReference>
<evidence type="ECO:0000313" key="2">
    <source>
        <dbReference type="EMBL" id="CCW34323.1"/>
    </source>
</evidence>
<dbReference type="PATRIC" id="fig|1303518.3.peg.497"/>
<sequence length="78" mass="8927">MTVSELKNNDNLVYYVVHPLEDEPEEKCDPEKAGPMPMSRSVKFSLITLRAYLIIMGLLLLYRLIVQMHLFGSHGPHS</sequence>
<keyword evidence="1" id="KW-0472">Membrane</keyword>